<keyword evidence="3" id="KW-1185">Reference proteome</keyword>
<name>A0A9K3H2V7_HELAN</name>
<organism evidence="2 3">
    <name type="scientific">Helianthus annuus</name>
    <name type="common">Common sunflower</name>
    <dbReference type="NCBI Taxonomy" id="4232"/>
    <lineage>
        <taxon>Eukaryota</taxon>
        <taxon>Viridiplantae</taxon>
        <taxon>Streptophyta</taxon>
        <taxon>Embryophyta</taxon>
        <taxon>Tracheophyta</taxon>
        <taxon>Spermatophyta</taxon>
        <taxon>Magnoliopsida</taxon>
        <taxon>eudicotyledons</taxon>
        <taxon>Gunneridae</taxon>
        <taxon>Pentapetalae</taxon>
        <taxon>asterids</taxon>
        <taxon>campanulids</taxon>
        <taxon>Asterales</taxon>
        <taxon>Asteraceae</taxon>
        <taxon>Asteroideae</taxon>
        <taxon>Heliantheae alliance</taxon>
        <taxon>Heliantheae</taxon>
        <taxon>Helianthus</taxon>
    </lineage>
</organism>
<evidence type="ECO:0000313" key="3">
    <source>
        <dbReference type="Proteomes" id="UP000215914"/>
    </source>
</evidence>
<protein>
    <submittedName>
        <fullName evidence="2">Uncharacterized protein</fullName>
    </submittedName>
</protein>
<comment type="caution">
    <text evidence="2">The sequence shown here is derived from an EMBL/GenBank/DDBJ whole genome shotgun (WGS) entry which is preliminary data.</text>
</comment>
<sequence>MQRKLEEGSGVRICYLGFQMRRVFITLVFIPRFFFYQVGWAQGPLASFKRPNKNPKSVFEPDYRITP</sequence>
<keyword evidence="1" id="KW-1133">Transmembrane helix</keyword>
<reference evidence="2" key="1">
    <citation type="journal article" date="2017" name="Nature">
        <title>The sunflower genome provides insights into oil metabolism, flowering and Asterid evolution.</title>
        <authorList>
            <person name="Badouin H."/>
            <person name="Gouzy J."/>
            <person name="Grassa C.J."/>
            <person name="Murat F."/>
            <person name="Staton S.E."/>
            <person name="Cottret L."/>
            <person name="Lelandais-Briere C."/>
            <person name="Owens G.L."/>
            <person name="Carrere S."/>
            <person name="Mayjonade B."/>
            <person name="Legrand L."/>
            <person name="Gill N."/>
            <person name="Kane N.C."/>
            <person name="Bowers J.E."/>
            <person name="Hubner S."/>
            <person name="Bellec A."/>
            <person name="Berard A."/>
            <person name="Berges H."/>
            <person name="Blanchet N."/>
            <person name="Boniface M.C."/>
            <person name="Brunel D."/>
            <person name="Catrice O."/>
            <person name="Chaidir N."/>
            <person name="Claudel C."/>
            <person name="Donnadieu C."/>
            <person name="Faraut T."/>
            <person name="Fievet G."/>
            <person name="Helmstetter N."/>
            <person name="King M."/>
            <person name="Knapp S.J."/>
            <person name="Lai Z."/>
            <person name="Le Paslier M.C."/>
            <person name="Lippi Y."/>
            <person name="Lorenzon L."/>
            <person name="Mandel J.R."/>
            <person name="Marage G."/>
            <person name="Marchand G."/>
            <person name="Marquand E."/>
            <person name="Bret-Mestries E."/>
            <person name="Morien E."/>
            <person name="Nambeesan S."/>
            <person name="Nguyen T."/>
            <person name="Pegot-Espagnet P."/>
            <person name="Pouilly N."/>
            <person name="Raftis F."/>
            <person name="Sallet E."/>
            <person name="Schiex T."/>
            <person name="Thomas J."/>
            <person name="Vandecasteele C."/>
            <person name="Vares D."/>
            <person name="Vear F."/>
            <person name="Vautrin S."/>
            <person name="Crespi M."/>
            <person name="Mangin B."/>
            <person name="Burke J.M."/>
            <person name="Salse J."/>
            <person name="Munos S."/>
            <person name="Vincourt P."/>
            <person name="Rieseberg L.H."/>
            <person name="Langlade N.B."/>
        </authorList>
    </citation>
    <scope>NUCLEOTIDE SEQUENCE</scope>
    <source>
        <tissue evidence="2">Leaves</tissue>
    </source>
</reference>
<reference evidence="2" key="2">
    <citation type="submission" date="2020-06" db="EMBL/GenBank/DDBJ databases">
        <title>Helianthus annuus Genome sequencing and assembly Release 2.</title>
        <authorList>
            <person name="Gouzy J."/>
            <person name="Langlade N."/>
            <person name="Munos S."/>
        </authorList>
    </citation>
    <scope>NUCLEOTIDE SEQUENCE</scope>
    <source>
        <tissue evidence="2">Leaves</tissue>
    </source>
</reference>
<evidence type="ECO:0000256" key="1">
    <source>
        <dbReference type="SAM" id="Phobius"/>
    </source>
</evidence>
<feature type="transmembrane region" description="Helical" evidence="1">
    <location>
        <begin position="21"/>
        <end position="40"/>
    </location>
</feature>
<evidence type="ECO:0000313" key="2">
    <source>
        <dbReference type="EMBL" id="KAF5765370.1"/>
    </source>
</evidence>
<dbReference type="Gramene" id="mRNA:HanXRQr2_Chr15g0703001">
    <property type="protein sequence ID" value="CDS:HanXRQr2_Chr15g0703001.1"/>
    <property type="gene ID" value="HanXRQr2_Chr15g0703001"/>
</dbReference>
<gene>
    <name evidence="2" type="ORF">HanXRQr2_Chr15g0703001</name>
</gene>
<accession>A0A9K3H2V7</accession>
<dbReference type="Proteomes" id="UP000215914">
    <property type="component" value="Unassembled WGS sequence"/>
</dbReference>
<keyword evidence="1" id="KW-0472">Membrane</keyword>
<dbReference type="AlphaFoldDB" id="A0A9K3H2V7"/>
<dbReference type="EMBL" id="MNCJ02000330">
    <property type="protein sequence ID" value="KAF5765370.1"/>
    <property type="molecule type" value="Genomic_DNA"/>
</dbReference>
<keyword evidence="1" id="KW-0812">Transmembrane</keyword>
<proteinExistence type="predicted"/>